<sequence>MEGKKPETYDEVLEGLGKEFPDYGKPEFVALSMTPASTSCDACGKTIMKCDTYLRISWRTGVLQVCINRHECRVEKRNRQQAIADAVVLVQ</sequence>
<protein>
    <submittedName>
        <fullName evidence="1">Uncharacterized protein</fullName>
    </submittedName>
</protein>
<accession>A0A0F9JAI3</accession>
<dbReference type="EMBL" id="LAZR01018515">
    <property type="protein sequence ID" value="KKL96122.1"/>
    <property type="molecule type" value="Genomic_DNA"/>
</dbReference>
<comment type="caution">
    <text evidence="1">The sequence shown here is derived from an EMBL/GenBank/DDBJ whole genome shotgun (WGS) entry which is preliminary data.</text>
</comment>
<name>A0A0F9JAI3_9ZZZZ</name>
<organism evidence="1">
    <name type="scientific">marine sediment metagenome</name>
    <dbReference type="NCBI Taxonomy" id="412755"/>
    <lineage>
        <taxon>unclassified sequences</taxon>
        <taxon>metagenomes</taxon>
        <taxon>ecological metagenomes</taxon>
    </lineage>
</organism>
<reference evidence="1" key="1">
    <citation type="journal article" date="2015" name="Nature">
        <title>Complex archaea that bridge the gap between prokaryotes and eukaryotes.</title>
        <authorList>
            <person name="Spang A."/>
            <person name="Saw J.H."/>
            <person name="Jorgensen S.L."/>
            <person name="Zaremba-Niedzwiedzka K."/>
            <person name="Martijn J."/>
            <person name="Lind A.E."/>
            <person name="van Eijk R."/>
            <person name="Schleper C."/>
            <person name="Guy L."/>
            <person name="Ettema T.J."/>
        </authorList>
    </citation>
    <scope>NUCLEOTIDE SEQUENCE</scope>
</reference>
<evidence type="ECO:0000313" key="1">
    <source>
        <dbReference type="EMBL" id="KKL96122.1"/>
    </source>
</evidence>
<gene>
    <name evidence="1" type="ORF">LCGC14_1847680</name>
</gene>
<proteinExistence type="predicted"/>
<dbReference type="AlphaFoldDB" id="A0A0F9JAI3"/>